<evidence type="ECO:0000313" key="2">
    <source>
        <dbReference type="EMBL" id="KAJ8491251.1"/>
    </source>
</evidence>
<feature type="compositionally biased region" description="Polar residues" evidence="1">
    <location>
        <begin position="122"/>
        <end position="144"/>
    </location>
</feature>
<proteinExistence type="predicted"/>
<feature type="region of interest" description="Disordered" evidence="1">
    <location>
        <begin position="122"/>
        <end position="169"/>
    </location>
</feature>
<feature type="region of interest" description="Disordered" evidence="1">
    <location>
        <begin position="51"/>
        <end position="74"/>
    </location>
</feature>
<comment type="caution">
    <text evidence="2">The sequence shown here is derived from an EMBL/GenBank/DDBJ whole genome shotgun (WGS) entry which is preliminary data.</text>
</comment>
<name>A0AAV8R8P0_ENSVE</name>
<dbReference type="GO" id="GO:0005634">
    <property type="term" value="C:nucleus"/>
    <property type="evidence" value="ECO:0007669"/>
    <property type="project" value="InterPro"/>
</dbReference>
<evidence type="ECO:0000313" key="3">
    <source>
        <dbReference type="Proteomes" id="UP001222027"/>
    </source>
</evidence>
<keyword evidence="3" id="KW-1185">Reference proteome</keyword>
<dbReference type="EMBL" id="JAQQAF010000004">
    <property type="protein sequence ID" value="KAJ8491251.1"/>
    <property type="molecule type" value="Genomic_DNA"/>
</dbReference>
<dbReference type="PANTHER" id="PTHR35119:SF1">
    <property type="entry name" value="PROTEIN POLYCHOME"/>
    <property type="match status" value="1"/>
</dbReference>
<accession>A0AAV8R8P0</accession>
<feature type="compositionally biased region" description="Basic and acidic residues" evidence="1">
    <location>
        <begin position="152"/>
        <end position="169"/>
    </location>
</feature>
<protein>
    <submittedName>
        <fullName evidence="2">Uncharacterized protein</fullName>
    </submittedName>
</protein>
<dbReference type="PANTHER" id="PTHR35119">
    <property type="entry name" value="PROTEIN POLYCHOME"/>
    <property type="match status" value="1"/>
</dbReference>
<reference evidence="2 3" key="1">
    <citation type="submission" date="2022-12" db="EMBL/GenBank/DDBJ databases">
        <title>Chromosome-scale assembly of the Ensete ventricosum genome.</title>
        <authorList>
            <person name="Dussert Y."/>
            <person name="Stocks J."/>
            <person name="Wendawek A."/>
            <person name="Woldeyes F."/>
            <person name="Nichols R.A."/>
            <person name="Borrell J.S."/>
        </authorList>
    </citation>
    <scope>NUCLEOTIDE SEQUENCE [LARGE SCALE GENOMIC DNA]</scope>
    <source>
        <strain evidence="3">cv. Maze</strain>
        <tissue evidence="2">Seeds</tissue>
    </source>
</reference>
<gene>
    <name evidence="2" type="ORF">OPV22_012972</name>
</gene>
<dbReference type="AlphaFoldDB" id="A0AAV8R8P0"/>
<dbReference type="GO" id="GO:0051783">
    <property type="term" value="P:regulation of nuclear division"/>
    <property type="evidence" value="ECO:0007669"/>
    <property type="project" value="InterPro"/>
</dbReference>
<organism evidence="2 3">
    <name type="scientific">Ensete ventricosum</name>
    <name type="common">Abyssinian banana</name>
    <name type="synonym">Musa ensete</name>
    <dbReference type="NCBI Taxonomy" id="4639"/>
    <lineage>
        <taxon>Eukaryota</taxon>
        <taxon>Viridiplantae</taxon>
        <taxon>Streptophyta</taxon>
        <taxon>Embryophyta</taxon>
        <taxon>Tracheophyta</taxon>
        <taxon>Spermatophyta</taxon>
        <taxon>Magnoliopsida</taxon>
        <taxon>Liliopsida</taxon>
        <taxon>Zingiberales</taxon>
        <taxon>Musaceae</taxon>
        <taxon>Ensete</taxon>
    </lineage>
</organism>
<dbReference type="Proteomes" id="UP001222027">
    <property type="component" value="Unassembled WGS sequence"/>
</dbReference>
<feature type="compositionally biased region" description="Basic residues" evidence="1">
    <location>
        <begin position="60"/>
        <end position="69"/>
    </location>
</feature>
<feature type="region of interest" description="Disordered" evidence="1">
    <location>
        <begin position="181"/>
        <end position="202"/>
    </location>
</feature>
<sequence length="202" mass="22325">MAETRQGVNWGGEATGSATNLGFWIRRAAYLASMTGSRSTRVQSVTFATDDKENVTPSRAVRRRGRTRKSPLPEWYPRTPLRDITVIVNALERRRMRARAAATARQRNSDPEPAVVEQGLLGTSSSPAAAGNSAVSATEQPPQISSSSNASSRREDPPDQPTEYEKNLEIYIGEMERLVTDNLKRSPMPPAKRAKRTLISMR</sequence>
<dbReference type="InterPro" id="IPR034590">
    <property type="entry name" value="POLYCHOME/GIG1"/>
</dbReference>
<evidence type="ECO:0000256" key="1">
    <source>
        <dbReference type="SAM" id="MobiDB-lite"/>
    </source>
</evidence>